<organism evidence="3 4">
    <name type="scientific">Candidatus Thiothrix anitrata</name>
    <dbReference type="NCBI Taxonomy" id="2823902"/>
    <lineage>
        <taxon>Bacteria</taxon>
        <taxon>Pseudomonadati</taxon>
        <taxon>Pseudomonadota</taxon>
        <taxon>Gammaproteobacteria</taxon>
        <taxon>Thiotrichales</taxon>
        <taxon>Thiotrichaceae</taxon>
        <taxon>Thiothrix</taxon>
    </lineage>
</organism>
<evidence type="ECO:0000313" key="4">
    <source>
        <dbReference type="Proteomes" id="UP000672027"/>
    </source>
</evidence>
<reference evidence="3 4" key="1">
    <citation type="submission" date="2021-04" db="EMBL/GenBank/DDBJ databases">
        <title>Genomics, taxonomy and metabolism of representatives of sulfur bacteria of the genus Thiothrix: Thiothrix fructosivorans QT, Thiothrix unzii A1T and three new species, Thiothrix subterranea sp. nov., Thiothrix litoralis sp. nov. and 'Candidatus Thiothrix anitrata' sp. nov.</title>
        <authorList>
            <person name="Ravin N.V."/>
            <person name="Smolyakov D."/>
            <person name="Rudenko T.S."/>
            <person name="Mardanov A.V."/>
            <person name="Beletsky A.V."/>
            <person name="Markov N.D."/>
            <person name="Fomenkov A.I."/>
            <person name="Roberts R.J."/>
            <person name="Karnachuk O.V."/>
            <person name="Novikov A."/>
            <person name="Grabovich M.Y."/>
        </authorList>
    </citation>
    <scope>NUCLEOTIDE SEQUENCE [LARGE SCALE GENOMIC DNA]</scope>
    <source>
        <strain evidence="3 4">A52</strain>
    </source>
</reference>
<feature type="chain" id="PRO_5046286925" evidence="1">
    <location>
        <begin position="24"/>
        <end position="452"/>
    </location>
</feature>
<dbReference type="EMBL" id="CP072800">
    <property type="protein sequence ID" value="QTR50257.1"/>
    <property type="molecule type" value="Genomic_DNA"/>
</dbReference>
<dbReference type="Proteomes" id="UP000672027">
    <property type="component" value="Chromosome"/>
</dbReference>
<evidence type="ECO:0000259" key="2">
    <source>
        <dbReference type="Pfam" id="PF11329"/>
    </source>
</evidence>
<accession>A0ABX7X2X9</accession>
<keyword evidence="4" id="KW-1185">Reference proteome</keyword>
<proteinExistence type="predicted"/>
<evidence type="ECO:0000256" key="1">
    <source>
        <dbReference type="SAM" id="SignalP"/>
    </source>
</evidence>
<dbReference type="RefSeq" id="WP_210227472.1">
    <property type="nucleotide sequence ID" value="NZ_CP072800.1"/>
</dbReference>
<evidence type="ECO:0000313" key="3">
    <source>
        <dbReference type="EMBL" id="QTR50257.1"/>
    </source>
</evidence>
<keyword evidence="1" id="KW-0732">Signal</keyword>
<dbReference type="InterPro" id="IPR021478">
    <property type="entry name" value="DUF3131"/>
</dbReference>
<dbReference type="Pfam" id="PF11329">
    <property type="entry name" value="DUF3131"/>
    <property type="match status" value="1"/>
</dbReference>
<name>A0ABX7X2X9_9GAMM</name>
<protein>
    <submittedName>
        <fullName evidence="3">DUF3131 domain-containing protein</fullName>
    </submittedName>
</protein>
<gene>
    <name evidence="3" type="ORF">J8380_01335</name>
</gene>
<dbReference type="Gene3D" id="1.50.10.140">
    <property type="match status" value="1"/>
</dbReference>
<feature type="domain" description="DUF3131" evidence="2">
    <location>
        <begin position="48"/>
        <end position="416"/>
    </location>
</feature>
<sequence length="452" mass="50443">MLRFTPTLPVILCCSVWLNIAHAAEPPKAAPQHCPARIGQLDERDRAMATLAWQYFENNRQPETGLVNAADNYPSTTLWDVGSTLAAFITAEKLGLIERERFDKNIGQMLYTLRHLDLFNGEAPNKVYNTKTAQKVDYRNKPSQTGIGVSTLDLGRLASWLNILACLHPQHAEQARKVLESWNFCRLLEHGQMYGMAFKDADGSVEVQQEGRLGYEQYAAKAFRQLGFDLSLSARYHNQYATDATVSEVKLLVDSRDASTLGAHNYVVSESYAMDAMEHGVDSENKPLLEAIYQVQQRRWEQTGTVTAVSEDNIDRKPYFVYNTIFSDDIPWAAITDKGEDMSALRTVSVKAAISMAYLFPEREYSKVLLGAVQAAKNPKGGWYSGIYENPELGLNKATTANTNGVILSVLLHKMYGALNQQCKQCGKGVTLTPEFLAFNQNKKQCLAAGKF</sequence>
<feature type="signal peptide" evidence="1">
    <location>
        <begin position="1"/>
        <end position="23"/>
    </location>
</feature>